<dbReference type="Proteomes" id="UP000507470">
    <property type="component" value="Unassembled WGS sequence"/>
</dbReference>
<keyword evidence="2" id="KW-1185">Reference proteome</keyword>
<sequence length="295" mass="33754">MNKLFRNLIKKSKAAKTALIKVVMTEINKEIKSMRDRKDDVVMGLMPTVDNLKAFSWMTALREIKEMAPSLFVLIKGCFGIKDETIKRGMGIRGEKEHSHLTKSSIGLSCTLRYSPITASTVGQLIKNYTPTRKAFLQTLEIDDGQHDLLFVRIVTNSYTLCWDNVAKYTAARHHSQESDNKLNLWALAYMAKNRIPTVTLRDKTTIQASCIPVEKFIPSPSDFHLLKERLEVIIKRILTRYVEIFRKQNSKAEEPFKHVTIGVLNENPSTTAGVIRILDKLQVCFIDTRYGTRY</sequence>
<protein>
    <submittedName>
        <fullName evidence="1">Uncharacterized protein</fullName>
    </submittedName>
</protein>
<gene>
    <name evidence="1" type="ORF">MCOR_14265</name>
</gene>
<reference evidence="1 2" key="1">
    <citation type="submission" date="2020-06" db="EMBL/GenBank/DDBJ databases">
        <authorList>
            <person name="Li R."/>
            <person name="Bekaert M."/>
        </authorList>
    </citation>
    <scope>NUCLEOTIDE SEQUENCE [LARGE SCALE GENOMIC DNA]</scope>
    <source>
        <strain evidence="2">wild</strain>
    </source>
</reference>
<organism evidence="1 2">
    <name type="scientific">Mytilus coruscus</name>
    <name type="common">Sea mussel</name>
    <dbReference type="NCBI Taxonomy" id="42192"/>
    <lineage>
        <taxon>Eukaryota</taxon>
        <taxon>Metazoa</taxon>
        <taxon>Spiralia</taxon>
        <taxon>Lophotrochozoa</taxon>
        <taxon>Mollusca</taxon>
        <taxon>Bivalvia</taxon>
        <taxon>Autobranchia</taxon>
        <taxon>Pteriomorphia</taxon>
        <taxon>Mytilida</taxon>
        <taxon>Mytiloidea</taxon>
        <taxon>Mytilidae</taxon>
        <taxon>Mytilinae</taxon>
        <taxon>Mytilus</taxon>
    </lineage>
</organism>
<evidence type="ECO:0000313" key="2">
    <source>
        <dbReference type="Proteomes" id="UP000507470"/>
    </source>
</evidence>
<proteinExistence type="predicted"/>
<dbReference type="AlphaFoldDB" id="A0A6J8B365"/>
<dbReference type="OrthoDB" id="6153643at2759"/>
<evidence type="ECO:0000313" key="1">
    <source>
        <dbReference type="EMBL" id="CAC5378016.1"/>
    </source>
</evidence>
<accession>A0A6J8B365</accession>
<dbReference type="EMBL" id="CACVKT020002464">
    <property type="protein sequence ID" value="CAC5378016.1"/>
    <property type="molecule type" value="Genomic_DNA"/>
</dbReference>
<name>A0A6J8B365_MYTCO</name>